<accession>A0A4P9YAM2</accession>
<name>A0A4P9YAM2_9FUNG</name>
<evidence type="ECO:0000256" key="1">
    <source>
        <dbReference type="SAM" id="Coils"/>
    </source>
</evidence>
<dbReference type="Pfam" id="PF13094">
    <property type="entry name" value="CENP-Q"/>
    <property type="match status" value="1"/>
</dbReference>
<dbReference type="AlphaFoldDB" id="A0A4P9YAM2"/>
<evidence type="ECO:0000256" key="2">
    <source>
        <dbReference type="SAM" id="MobiDB-lite"/>
    </source>
</evidence>
<dbReference type="OrthoDB" id="10446931at2759"/>
<keyword evidence="4" id="KW-1185">Reference proteome</keyword>
<gene>
    <name evidence="3" type="ORF">BJ684DRAFT_18511</name>
</gene>
<evidence type="ECO:0000313" key="4">
    <source>
        <dbReference type="Proteomes" id="UP000267251"/>
    </source>
</evidence>
<sequence>MKTVRGDERRRTVQTGLSEVHGLIGERLLTTLIPADTTLSPSEIAQGTRELERQLEPQVEQILALERELRRAHREVEEEKEAVEGFREAAQATEQYQQRLHRSRLHPALQTLDSSSTREGAPDLQTPLHMAETALPSDAPSKRDQTLERSLKDTFNLPQHHLPHLSNREAETRADSIGRIQQMEDRLLNALDRRGILPQVMDRLDQASNP</sequence>
<feature type="region of interest" description="Disordered" evidence="2">
    <location>
        <begin position="154"/>
        <end position="173"/>
    </location>
</feature>
<feature type="coiled-coil region" evidence="1">
    <location>
        <begin position="59"/>
        <end position="89"/>
    </location>
</feature>
<dbReference type="Proteomes" id="UP000267251">
    <property type="component" value="Unassembled WGS sequence"/>
</dbReference>
<organism evidence="3 4">
    <name type="scientific">Piptocephalis cylindrospora</name>
    <dbReference type="NCBI Taxonomy" id="1907219"/>
    <lineage>
        <taxon>Eukaryota</taxon>
        <taxon>Fungi</taxon>
        <taxon>Fungi incertae sedis</taxon>
        <taxon>Zoopagomycota</taxon>
        <taxon>Zoopagomycotina</taxon>
        <taxon>Zoopagomycetes</taxon>
        <taxon>Zoopagales</taxon>
        <taxon>Piptocephalidaceae</taxon>
        <taxon>Piptocephalis</taxon>
    </lineage>
</organism>
<keyword evidence="1" id="KW-0175">Coiled coil</keyword>
<evidence type="ECO:0000313" key="3">
    <source>
        <dbReference type="EMBL" id="RKP15140.1"/>
    </source>
</evidence>
<proteinExistence type="predicted"/>
<dbReference type="EMBL" id="KZ987754">
    <property type="protein sequence ID" value="RKP15140.1"/>
    <property type="molecule type" value="Genomic_DNA"/>
</dbReference>
<reference evidence="4" key="1">
    <citation type="journal article" date="2018" name="Nat. Microbiol.">
        <title>Leveraging single-cell genomics to expand the fungal tree of life.</title>
        <authorList>
            <person name="Ahrendt S.R."/>
            <person name="Quandt C.A."/>
            <person name="Ciobanu D."/>
            <person name="Clum A."/>
            <person name="Salamov A."/>
            <person name="Andreopoulos B."/>
            <person name="Cheng J.F."/>
            <person name="Woyke T."/>
            <person name="Pelin A."/>
            <person name="Henrissat B."/>
            <person name="Reynolds N.K."/>
            <person name="Benny G.L."/>
            <person name="Smith M.E."/>
            <person name="James T.Y."/>
            <person name="Grigoriev I.V."/>
        </authorList>
    </citation>
    <scope>NUCLEOTIDE SEQUENCE [LARGE SCALE GENOMIC DNA]</scope>
</reference>
<protein>
    <submittedName>
        <fullName evidence="3">Uncharacterized protein</fullName>
    </submittedName>
</protein>
<dbReference type="InterPro" id="IPR025212">
    <property type="entry name" value="CAD_CENP-Q"/>
</dbReference>